<feature type="domain" description="HTH gntR-type" evidence="4">
    <location>
        <begin position="326"/>
        <end position="393"/>
    </location>
</feature>
<dbReference type="InterPro" id="IPR011711">
    <property type="entry name" value="GntR_C"/>
</dbReference>
<sequence>MAGRPRCRLTVTAAERATLVQWTQGRNTPQALALRARIVLACEKYPTISEAARSLGLSRDAVGLWRSRFLECRLDGLHDQVRTGRPKADGADLVVQTLLTRPLSATAWSTRSLAAATGLSQSSVSRICRSLWPRPTAPIPAAAEPFRHLAGVHLDPVVRVLALCPGSDSPAPARTDEVPSRAAIVRNSVQTMFAATTTIASGQTGATSGLSRFLTALDRAVPAGHAIVLIIGSSDAGLATERLLRRRSRCRIVRAAAESDWRAYVEQALDSPTLALDDIAGLRSELHAWAHRKDQQFTWITEWGWINGSHAQKVRGGDEPHAGSGQRLADQVAQALREAIVGGQFQPGERIKEAPLADRLGISRGPIRDALRVLAEDGLLELLPNRGAAIPQMQATDVLETYAARTALGGLLVRRLATREPAALIPLATALANVRATARGGSLDEAAEADLAFQDAMADAAGLPRTALHFNRLAMQLRMFISILGLDYAYSPDRIVRDNTAIFEALRNRSPEDAALLWRAKLEHAVRYMVAQLPEEDFDLELWLTISAPAAPASRRT</sequence>
<organism evidence="5 6">
    <name type="scientific">Saccharopolyspora oryzae</name>
    <dbReference type="NCBI Taxonomy" id="2997343"/>
    <lineage>
        <taxon>Bacteria</taxon>
        <taxon>Bacillati</taxon>
        <taxon>Actinomycetota</taxon>
        <taxon>Actinomycetes</taxon>
        <taxon>Pseudonocardiales</taxon>
        <taxon>Pseudonocardiaceae</taxon>
        <taxon>Saccharopolyspora</taxon>
    </lineage>
</organism>
<dbReference type="RefSeq" id="WP_270947780.1">
    <property type="nucleotide sequence ID" value="NZ_JAQGLA010000007.1"/>
</dbReference>
<dbReference type="PANTHER" id="PTHR43537">
    <property type="entry name" value="TRANSCRIPTIONAL REGULATOR, GNTR FAMILY"/>
    <property type="match status" value="1"/>
</dbReference>
<dbReference type="Pfam" id="PF13551">
    <property type="entry name" value="HTH_29"/>
    <property type="match status" value="1"/>
</dbReference>
<keyword evidence="2" id="KW-0238">DNA-binding</keyword>
<dbReference type="CDD" id="cd07377">
    <property type="entry name" value="WHTH_GntR"/>
    <property type="match status" value="1"/>
</dbReference>
<dbReference type="InterPro" id="IPR008920">
    <property type="entry name" value="TF_FadR/GntR_C"/>
</dbReference>
<gene>
    <name evidence="5" type="ORF">OU415_07125</name>
</gene>
<dbReference type="Pfam" id="PF00392">
    <property type="entry name" value="GntR"/>
    <property type="match status" value="1"/>
</dbReference>
<protein>
    <submittedName>
        <fullName evidence="5">GntR family transcriptional regulator</fullName>
    </submittedName>
</protein>
<dbReference type="SMART" id="SM00345">
    <property type="entry name" value="HTH_GNTR"/>
    <property type="match status" value="1"/>
</dbReference>
<keyword evidence="3" id="KW-0804">Transcription</keyword>
<dbReference type="PANTHER" id="PTHR43537:SF45">
    <property type="entry name" value="GNTR FAMILY REGULATORY PROTEIN"/>
    <property type="match status" value="1"/>
</dbReference>
<dbReference type="Pfam" id="PF07729">
    <property type="entry name" value="FCD"/>
    <property type="match status" value="1"/>
</dbReference>
<dbReference type="EMBL" id="JAQGLA010000007">
    <property type="protein sequence ID" value="MDA3625201.1"/>
    <property type="molecule type" value="Genomic_DNA"/>
</dbReference>
<dbReference type="Proteomes" id="UP001210380">
    <property type="component" value="Unassembled WGS sequence"/>
</dbReference>
<evidence type="ECO:0000313" key="6">
    <source>
        <dbReference type="Proteomes" id="UP001210380"/>
    </source>
</evidence>
<dbReference type="SUPFAM" id="SSF48008">
    <property type="entry name" value="GntR ligand-binding domain-like"/>
    <property type="match status" value="1"/>
</dbReference>
<evidence type="ECO:0000256" key="3">
    <source>
        <dbReference type="ARBA" id="ARBA00023163"/>
    </source>
</evidence>
<evidence type="ECO:0000313" key="5">
    <source>
        <dbReference type="EMBL" id="MDA3625201.1"/>
    </source>
</evidence>
<dbReference type="SUPFAM" id="SSF46785">
    <property type="entry name" value="Winged helix' DNA-binding domain"/>
    <property type="match status" value="1"/>
</dbReference>
<dbReference type="SMART" id="SM00895">
    <property type="entry name" value="FCD"/>
    <property type="match status" value="1"/>
</dbReference>
<keyword evidence="6" id="KW-1185">Reference proteome</keyword>
<reference evidence="5 6" key="1">
    <citation type="submission" date="2022-11" db="EMBL/GenBank/DDBJ databases">
        <title>Draft genome sequence of Saccharopolyspora sp. WRP15-2 isolated from rhizosphere soils of wild rice in Thailand.</title>
        <authorList>
            <person name="Duangmal K."/>
            <person name="Kammanee S."/>
            <person name="Muangham S."/>
        </authorList>
    </citation>
    <scope>NUCLEOTIDE SEQUENCE [LARGE SCALE GENOMIC DNA]</scope>
    <source>
        <strain evidence="5 6">WRP15-2</strain>
    </source>
</reference>
<dbReference type="InterPro" id="IPR009057">
    <property type="entry name" value="Homeodomain-like_sf"/>
</dbReference>
<dbReference type="InterPro" id="IPR036388">
    <property type="entry name" value="WH-like_DNA-bd_sf"/>
</dbReference>
<dbReference type="Gene3D" id="1.10.10.10">
    <property type="entry name" value="Winged helix-like DNA-binding domain superfamily/Winged helix DNA-binding domain"/>
    <property type="match status" value="1"/>
</dbReference>
<accession>A0ABT4UVG4</accession>
<evidence type="ECO:0000256" key="1">
    <source>
        <dbReference type="ARBA" id="ARBA00023015"/>
    </source>
</evidence>
<dbReference type="SUPFAM" id="SSF46689">
    <property type="entry name" value="Homeodomain-like"/>
    <property type="match status" value="1"/>
</dbReference>
<dbReference type="Gene3D" id="1.20.120.530">
    <property type="entry name" value="GntR ligand-binding domain-like"/>
    <property type="match status" value="1"/>
</dbReference>
<dbReference type="InterPro" id="IPR036390">
    <property type="entry name" value="WH_DNA-bd_sf"/>
</dbReference>
<evidence type="ECO:0000256" key="2">
    <source>
        <dbReference type="ARBA" id="ARBA00023125"/>
    </source>
</evidence>
<dbReference type="PROSITE" id="PS50949">
    <property type="entry name" value="HTH_GNTR"/>
    <property type="match status" value="1"/>
</dbReference>
<comment type="caution">
    <text evidence="5">The sequence shown here is derived from an EMBL/GenBank/DDBJ whole genome shotgun (WGS) entry which is preliminary data.</text>
</comment>
<dbReference type="InterPro" id="IPR000524">
    <property type="entry name" value="Tscrpt_reg_HTH_GntR"/>
</dbReference>
<keyword evidence="1" id="KW-0805">Transcription regulation</keyword>
<name>A0ABT4UVG4_9PSEU</name>
<evidence type="ECO:0000259" key="4">
    <source>
        <dbReference type="PROSITE" id="PS50949"/>
    </source>
</evidence>
<proteinExistence type="predicted"/>